<accession>A0A1Q4VC59</accession>
<evidence type="ECO:0000313" key="2">
    <source>
        <dbReference type="EMBL" id="OKH95407.1"/>
    </source>
</evidence>
<sequence length="508" mass="56464">MKHHVRKRPEGRFQCETCRAAFHTREAAGLASFPCPGEALAHGWPGTREHLVYPRDLDRSCAVWGCPDPDPAHDWHGPDPWCDEPCHLCGHDCDCDVCNGTVEAPALRVLTDIPEHELDQTNRKKKERMTAELITRLAQFATGDMVTATGVDTRGHAVTRTGYLLALPKTVTAQRDGVRTKGWRLFVGAKMTNPSERSTWVTLFPDAGTVEKTGFPQIGEWRNSELRDIPGLGANNDGRIIHFGGRGGKRSKEPAEPVTRAGITYTGEGRYDIWDEDTREVLMTCALQSRIWWALAPSLPKANAEPVVEQASEAKQDDSDEAAGESRPPSRPWKQTRMSDQVFWGGVPRRFYFGGLAKEPLNGAGPLVYVDGHKSRRGRNELVSVETEEVIAEVHSMAKIWSAPAPQPDSEVQNETSDAHLPTEPEFPAAIRGQGPELVEDTVLEAPDDPGEEEDEEDAAARSRRGVLHEGWLGEQDELGWAVWDMARTRIIGWLSADRLSFLPERQR</sequence>
<dbReference type="EMBL" id="LFBV01000001">
    <property type="protein sequence ID" value="OKH95407.1"/>
    <property type="molecule type" value="Genomic_DNA"/>
</dbReference>
<feature type="region of interest" description="Disordered" evidence="1">
    <location>
        <begin position="404"/>
        <end position="429"/>
    </location>
</feature>
<proteinExistence type="predicted"/>
<keyword evidence="3" id="KW-1185">Reference proteome</keyword>
<dbReference type="AlphaFoldDB" id="A0A1Q4VC59"/>
<protein>
    <submittedName>
        <fullName evidence="2">Uncharacterized protein</fullName>
    </submittedName>
</protein>
<name>A0A1Q4VC59_9ACTN</name>
<comment type="caution">
    <text evidence="2">The sequence shown here is derived from an EMBL/GenBank/DDBJ whole genome shotgun (WGS) entry which is preliminary data.</text>
</comment>
<evidence type="ECO:0000313" key="3">
    <source>
        <dbReference type="Proteomes" id="UP000186455"/>
    </source>
</evidence>
<dbReference type="Proteomes" id="UP000186455">
    <property type="component" value="Unassembled WGS sequence"/>
</dbReference>
<reference evidence="2 3" key="1">
    <citation type="submission" date="2015-06" db="EMBL/GenBank/DDBJ databases">
        <title>Cloning and characterization of the uncialamcin biosynthetic gene cluster.</title>
        <authorList>
            <person name="Yan X."/>
            <person name="Huang T."/>
            <person name="Ge H."/>
            <person name="Shen B."/>
        </authorList>
    </citation>
    <scope>NUCLEOTIDE SEQUENCE [LARGE SCALE GENOMIC DNA]</scope>
    <source>
        <strain evidence="2 3">DCA2648</strain>
    </source>
</reference>
<gene>
    <name evidence="2" type="ORF">AB852_00605</name>
</gene>
<organism evidence="2 3">
    <name type="scientific">Streptomyces uncialis</name>
    <dbReference type="NCBI Taxonomy" id="1048205"/>
    <lineage>
        <taxon>Bacteria</taxon>
        <taxon>Bacillati</taxon>
        <taxon>Actinomycetota</taxon>
        <taxon>Actinomycetes</taxon>
        <taxon>Kitasatosporales</taxon>
        <taxon>Streptomycetaceae</taxon>
        <taxon>Streptomyces</taxon>
    </lineage>
</organism>
<evidence type="ECO:0000256" key="1">
    <source>
        <dbReference type="SAM" id="MobiDB-lite"/>
    </source>
</evidence>
<feature type="region of interest" description="Disordered" evidence="1">
    <location>
        <begin position="305"/>
        <end position="338"/>
    </location>
</feature>